<reference evidence="1" key="1">
    <citation type="journal article" date="2015" name="Front. Microbiol.">
        <title>Combining genomic sequencing methods to explore viral diversity and reveal potential virus-host interactions.</title>
        <authorList>
            <person name="Chow C.E."/>
            <person name="Winget D.M."/>
            <person name="White R.A.III."/>
            <person name="Hallam S.J."/>
            <person name="Suttle C.A."/>
        </authorList>
    </citation>
    <scope>NUCLEOTIDE SEQUENCE</scope>
    <source>
        <strain evidence="1">H4084988</strain>
    </source>
</reference>
<reference evidence="1" key="2">
    <citation type="submission" date="2015-03" db="EMBL/GenBank/DDBJ databases">
        <authorList>
            <person name="Chow C.-E.T."/>
            <person name="Winget D.M."/>
            <person name="White R.A.III."/>
            <person name="Hallam S.J."/>
            <person name="Suttle C.A."/>
        </authorList>
    </citation>
    <scope>NUCLEOTIDE SEQUENCE</scope>
    <source>
        <strain evidence="1">H4084988</strain>
    </source>
</reference>
<organism evidence="1">
    <name type="scientific">uncultured marine virus</name>
    <dbReference type="NCBI Taxonomy" id="186617"/>
    <lineage>
        <taxon>Viruses</taxon>
        <taxon>environmental samples</taxon>
    </lineage>
</organism>
<proteinExistence type="predicted"/>
<protein>
    <submittedName>
        <fullName evidence="1">Uncharacterized protein</fullName>
    </submittedName>
</protein>
<name>A0A0F7L7E1_9VIRU</name>
<evidence type="ECO:0000313" key="1">
    <source>
        <dbReference type="EMBL" id="AKH47473.1"/>
    </source>
</evidence>
<dbReference type="EMBL" id="KR029594">
    <property type="protein sequence ID" value="AKH47473.1"/>
    <property type="molecule type" value="Genomic_DNA"/>
</dbReference>
<accession>A0A0F7L7E1</accession>
<sequence length="53" mass="5936">MQPDFIFEDILTISDGLIYDSNGNDITENDAKIAGLIRFIAFKLNEINESEGN</sequence>